<accession>A0A8H3KX12</accession>
<comment type="caution">
    <text evidence="1">The sequence shown here is derived from an EMBL/GenBank/DDBJ whole genome shotgun (WGS) entry which is preliminary data.</text>
</comment>
<protein>
    <submittedName>
        <fullName evidence="1">Uncharacterized protein</fullName>
    </submittedName>
</protein>
<gene>
    <name evidence="1" type="ORF">RCL2_000318600</name>
</gene>
<dbReference type="EMBL" id="BLAL01000017">
    <property type="protein sequence ID" value="GES75775.1"/>
    <property type="molecule type" value="Genomic_DNA"/>
</dbReference>
<dbReference type="AlphaFoldDB" id="A0A8H3KX12"/>
<name>A0A8H3KX12_9GLOM</name>
<reference evidence="1" key="1">
    <citation type="submission" date="2019-10" db="EMBL/GenBank/DDBJ databases">
        <title>Conservation and host-specific expression of non-tandemly repeated heterogenous ribosome RNA gene in arbuscular mycorrhizal fungi.</title>
        <authorList>
            <person name="Maeda T."/>
            <person name="Kobayashi Y."/>
            <person name="Nakagawa T."/>
            <person name="Ezawa T."/>
            <person name="Yamaguchi K."/>
            <person name="Bino T."/>
            <person name="Nishimoto Y."/>
            <person name="Shigenobu S."/>
            <person name="Kawaguchi M."/>
        </authorList>
    </citation>
    <scope>NUCLEOTIDE SEQUENCE</scope>
    <source>
        <strain evidence="1">HR1</strain>
    </source>
</reference>
<organism evidence="1 2">
    <name type="scientific">Rhizophagus clarus</name>
    <dbReference type="NCBI Taxonomy" id="94130"/>
    <lineage>
        <taxon>Eukaryota</taxon>
        <taxon>Fungi</taxon>
        <taxon>Fungi incertae sedis</taxon>
        <taxon>Mucoromycota</taxon>
        <taxon>Glomeromycotina</taxon>
        <taxon>Glomeromycetes</taxon>
        <taxon>Glomerales</taxon>
        <taxon>Glomeraceae</taxon>
        <taxon>Rhizophagus</taxon>
    </lineage>
</organism>
<evidence type="ECO:0000313" key="1">
    <source>
        <dbReference type="EMBL" id="GES75775.1"/>
    </source>
</evidence>
<evidence type="ECO:0000313" key="2">
    <source>
        <dbReference type="Proteomes" id="UP000615446"/>
    </source>
</evidence>
<dbReference type="Proteomes" id="UP000615446">
    <property type="component" value="Unassembled WGS sequence"/>
</dbReference>
<proteinExistence type="predicted"/>
<sequence length="127" mass="14694">MKRANSTCKQRNVVHSISEKPPLKLIQSDLIHRKRNFSINVRYINFCLEPLNLEPMLLVGISWCRFITIHILILKFSNFSSRCTSFLHSFEQRLFGEGVPASIPLLSNDNLLTWKSDTDTTLKSFLI</sequence>